<gene>
    <name evidence="3" type="ORF">ABSH63_11370</name>
</gene>
<evidence type="ECO:0000256" key="2">
    <source>
        <dbReference type="SAM" id="SignalP"/>
    </source>
</evidence>
<feature type="region of interest" description="Disordered" evidence="1">
    <location>
        <begin position="107"/>
        <end position="139"/>
    </location>
</feature>
<dbReference type="Proteomes" id="UP001465331">
    <property type="component" value="Unassembled WGS sequence"/>
</dbReference>
<reference evidence="3 4" key="1">
    <citation type="submission" date="2024-06" db="EMBL/GenBank/DDBJ databases">
        <authorList>
            <person name="Li Z."/>
            <person name="Jiang Y."/>
        </authorList>
    </citation>
    <scope>NUCLEOTIDE SEQUENCE [LARGE SCALE GENOMIC DNA]</scope>
    <source>
        <strain evidence="3 4">HSW-8</strain>
    </source>
</reference>
<evidence type="ECO:0000256" key="1">
    <source>
        <dbReference type="SAM" id="MobiDB-lite"/>
    </source>
</evidence>
<evidence type="ECO:0000313" key="3">
    <source>
        <dbReference type="EMBL" id="MES0874601.1"/>
    </source>
</evidence>
<accession>A0ABV2ACN8</accession>
<feature type="compositionally biased region" description="Low complexity" evidence="1">
    <location>
        <begin position="107"/>
        <end position="128"/>
    </location>
</feature>
<dbReference type="EMBL" id="JBEPIJ010000012">
    <property type="protein sequence ID" value="MES0874601.1"/>
    <property type="molecule type" value="Genomic_DNA"/>
</dbReference>
<dbReference type="RefSeq" id="WP_352889854.1">
    <property type="nucleotide sequence ID" value="NZ_JBEPIJ010000012.1"/>
</dbReference>
<protein>
    <submittedName>
        <fullName evidence="3">Uncharacterized protein</fullName>
    </submittedName>
</protein>
<keyword evidence="2" id="KW-0732">Signal</keyword>
<sequence>MRIGLVVLLGLLGLLAPPAQAEDGALRDCKIFDGRRWQGLGALTRAECLEGIEQGVGEYDAQGFKFGLWGATLLSADRTHFYRSDDGGKNWVALGLKAELSTRAAQAESATPEAADTAVAAANARADTSPSPAASEPLRPQAASIDALDPPASGPAAAATAPADVLDRRSCSLDQGSTWATVGILTLHECAQALDRSPDRYDELGYKYGYWNGVFLAANAREILSSTDSRSWQTLLPRSER</sequence>
<feature type="chain" id="PRO_5046121549" evidence="2">
    <location>
        <begin position="22"/>
        <end position="241"/>
    </location>
</feature>
<evidence type="ECO:0000313" key="4">
    <source>
        <dbReference type="Proteomes" id="UP001465331"/>
    </source>
</evidence>
<dbReference type="SUPFAM" id="SSF110296">
    <property type="entry name" value="Oligoxyloglucan reducing end-specific cellobiohydrolase"/>
    <property type="match status" value="1"/>
</dbReference>
<keyword evidence="4" id="KW-1185">Reference proteome</keyword>
<name>A0ABV2ACN8_9GAMM</name>
<comment type="caution">
    <text evidence="3">The sequence shown here is derived from an EMBL/GenBank/DDBJ whole genome shotgun (WGS) entry which is preliminary data.</text>
</comment>
<organism evidence="3 4">
    <name type="scientific">Sinimarinibacterium thermocellulolyticum</name>
    <dbReference type="NCBI Taxonomy" id="3170016"/>
    <lineage>
        <taxon>Bacteria</taxon>
        <taxon>Pseudomonadati</taxon>
        <taxon>Pseudomonadota</taxon>
        <taxon>Gammaproteobacteria</taxon>
        <taxon>Nevskiales</taxon>
        <taxon>Nevskiaceae</taxon>
        <taxon>Sinimarinibacterium</taxon>
    </lineage>
</organism>
<feature type="signal peptide" evidence="2">
    <location>
        <begin position="1"/>
        <end position="21"/>
    </location>
</feature>
<proteinExistence type="predicted"/>